<keyword evidence="2" id="KW-1185">Reference proteome</keyword>
<dbReference type="OrthoDB" id="9796381at2"/>
<dbReference type="Proteomes" id="UP000051223">
    <property type="component" value="Unassembled WGS sequence"/>
</dbReference>
<dbReference type="eggNOG" id="COG0456">
    <property type="taxonomic scope" value="Bacteria"/>
</dbReference>
<dbReference type="RefSeq" id="WP_051545881.1">
    <property type="nucleotide sequence ID" value="NZ_AZGI01000047.1"/>
</dbReference>
<dbReference type="GO" id="GO:0016740">
    <property type="term" value="F:transferase activity"/>
    <property type="evidence" value="ECO:0007669"/>
    <property type="project" value="UniProtKB-KW"/>
</dbReference>
<gene>
    <name evidence="1" type="ORF">FC39_GL001250</name>
</gene>
<dbReference type="InterPro" id="IPR016181">
    <property type="entry name" value="Acyl_CoA_acyltransferase"/>
</dbReference>
<dbReference type="STRING" id="1423754.FC39_GL001250"/>
<keyword evidence="1" id="KW-0808">Transferase</keyword>
<organism evidence="1 2">
    <name type="scientific">Lactobacillus hamsteri DSM 5661 = JCM 6256</name>
    <dbReference type="NCBI Taxonomy" id="1423754"/>
    <lineage>
        <taxon>Bacteria</taxon>
        <taxon>Bacillati</taxon>
        <taxon>Bacillota</taxon>
        <taxon>Bacilli</taxon>
        <taxon>Lactobacillales</taxon>
        <taxon>Lactobacillaceae</taxon>
        <taxon>Lactobacillus</taxon>
    </lineage>
</organism>
<dbReference type="AlphaFoldDB" id="A0A0R1Y8G0"/>
<accession>A0A0R1Y8G0</accession>
<dbReference type="SUPFAM" id="SSF55729">
    <property type="entry name" value="Acyl-CoA N-acyltransferases (Nat)"/>
    <property type="match status" value="1"/>
</dbReference>
<comment type="caution">
    <text evidence="1">The sequence shown here is derived from an EMBL/GenBank/DDBJ whole genome shotgun (WGS) entry which is preliminary data.</text>
</comment>
<sequence length="155" mass="17201">MPIIADAKKFLKETGSPQWQSDYPNIETIAAGIAAEVGYDLCVDHQVAGYAAAIAGIEPTYQVIDGAWTNEQDPYMTIHRMALSSHYRGLHLANFFFSNMISLQAANGIHNFRIDTFKKNAVMQHLAISNGFVERGTIQVDDPIDPSRIAYELNL</sequence>
<dbReference type="PATRIC" id="fig|1423754.3.peg.1287"/>
<dbReference type="Gene3D" id="3.40.630.30">
    <property type="match status" value="1"/>
</dbReference>
<dbReference type="EMBL" id="AZGI01000047">
    <property type="protein sequence ID" value="KRM38481.1"/>
    <property type="molecule type" value="Genomic_DNA"/>
</dbReference>
<reference evidence="1 2" key="1">
    <citation type="journal article" date="2015" name="Genome Announc.">
        <title>Expanding the biotechnology potential of lactobacilli through comparative genomics of 213 strains and associated genera.</title>
        <authorList>
            <person name="Sun Z."/>
            <person name="Harris H.M."/>
            <person name="McCann A."/>
            <person name="Guo C."/>
            <person name="Argimon S."/>
            <person name="Zhang W."/>
            <person name="Yang X."/>
            <person name="Jeffery I.B."/>
            <person name="Cooney J.C."/>
            <person name="Kagawa T.F."/>
            <person name="Liu W."/>
            <person name="Song Y."/>
            <person name="Salvetti E."/>
            <person name="Wrobel A."/>
            <person name="Rasinkangas P."/>
            <person name="Parkhill J."/>
            <person name="Rea M.C."/>
            <person name="O'Sullivan O."/>
            <person name="Ritari J."/>
            <person name="Douillard F.P."/>
            <person name="Paul Ross R."/>
            <person name="Yang R."/>
            <person name="Briner A.E."/>
            <person name="Felis G.E."/>
            <person name="de Vos W.M."/>
            <person name="Barrangou R."/>
            <person name="Klaenhammer T.R."/>
            <person name="Caufield P.W."/>
            <person name="Cui Y."/>
            <person name="Zhang H."/>
            <person name="O'Toole P.W."/>
        </authorList>
    </citation>
    <scope>NUCLEOTIDE SEQUENCE [LARGE SCALE GENOMIC DNA]</scope>
    <source>
        <strain evidence="1 2">DSM 5661</strain>
    </source>
</reference>
<evidence type="ECO:0000313" key="2">
    <source>
        <dbReference type="Proteomes" id="UP000051223"/>
    </source>
</evidence>
<name>A0A0R1Y8G0_9LACO</name>
<proteinExistence type="predicted"/>
<evidence type="ECO:0000313" key="1">
    <source>
        <dbReference type="EMBL" id="KRM38481.1"/>
    </source>
</evidence>
<protein>
    <submittedName>
        <fullName evidence="1">Acetyltransferase</fullName>
    </submittedName>
</protein>